<accession>A0A4C1Z8L4</accession>
<protein>
    <submittedName>
        <fullName evidence="2">Uncharacterized protein</fullName>
    </submittedName>
</protein>
<proteinExistence type="predicted"/>
<feature type="compositionally biased region" description="Gly residues" evidence="1">
    <location>
        <begin position="20"/>
        <end position="30"/>
    </location>
</feature>
<sequence>MLGHFCRAAFSNRKTTLEMRGGGRARGGGRPCPASGRGPPRPAAPCKAIVPRTPAAGAPPVTASARRLGNRGRPRFVELVQNG</sequence>
<dbReference type="AlphaFoldDB" id="A0A4C1Z8L4"/>
<dbReference type="EMBL" id="BGZK01001622">
    <property type="protein sequence ID" value="GBP83444.1"/>
    <property type="molecule type" value="Genomic_DNA"/>
</dbReference>
<organism evidence="2 3">
    <name type="scientific">Eumeta variegata</name>
    <name type="common">Bagworm moth</name>
    <name type="synonym">Eumeta japonica</name>
    <dbReference type="NCBI Taxonomy" id="151549"/>
    <lineage>
        <taxon>Eukaryota</taxon>
        <taxon>Metazoa</taxon>
        <taxon>Ecdysozoa</taxon>
        <taxon>Arthropoda</taxon>
        <taxon>Hexapoda</taxon>
        <taxon>Insecta</taxon>
        <taxon>Pterygota</taxon>
        <taxon>Neoptera</taxon>
        <taxon>Endopterygota</taxon>
        <taxon>Lepidoptera</taxon>
        <taxon>Glossata</taxon>
        <taxon>Ditrysia</taxon>
        <taxon>Tineoidea</taxon>
        <taxon>Psychidae</taxon>
        <taxon>Oiketicinae</taxon>
        <taxon>Eumeta</taxon>
    </lineage>
</organism>
<keyword evidence="3" id="KW-1185">Reference proteome</keyword>
<name>A0A4C1Z8L4_EUMVA</name>
<evidence type="ECO:0000313" key="3">
    <source>
        <dbReference type="Proteomes" id="UP000299102"/>
    </source>
</evidence>
<dbReference type="Proteomes" id="UP000299102">
    <property type="component" value="Unassembled WGS sequence"/>
</dbReference>
<evidence type="ECO:0000256" key="1">
    <source>
        <dbReference type="SAM" id="MobiDB-lite"/>
    </source>
</evidence>
<evidence type="ECO:0000313" key="2">
    <source>
        <dbReference type="EMBL" id="GBP83444.1"/>
    </source>
</evidence>
<comment type="caution">
    <text evidence="2">The sequence shown here is derived from an EMBL/GenBank/DDBJ whole genome shotgun (WGS) entry which is preliminary data.</text>
</comment>
<gene>
    <name evidence="2" type="ORF">EVAR_103325_1</name>
</gene>
<reference evidence="2 3" key="1">
    <citation type="journal article" date="2019" name="Commun. Biol.">
        <title>The bagworm genome reveals a unique fibroin gene that provides high tensile strength.</title>
        <authorList>
            <person name="Kono N."/>
            <person name="Nakamura H."/>
            <person name="Ohtoshi R."/>
            <person name="Tomita M."/>
            <person name="Numata K."/>
            <person name="Arakawa K."/>
        </authorList>
    </citation>
    <scope>NUCLEOTIDE SEQUENCE [LARGE SCALE GENOMIC DNA]</scope>
</reference>
<feature type="region of interest" description="Disordered" evidence="1">
    <location>
        <begin position="17"/>
        <end position="74"/>
    </location>
</feature>